<dbReference type="InterPro" id="IPR003615">
    <property type="entry name" value="HNH_nuc"/>
</dbReference>
<feature type="compositionally biased region" description="Basic and acidic residues" evidence="1">
    <location>
        <begin position="9"/>
        <end position="20"/>
    </location>
</feature>
<accession>A0ABR1H147</accession>
<feature type="region of interest" description="Disordered" evidence="1">
    <location>
        <begin position="445"/>
        <end position="495"/>
    </location>
</feature>
<dbReference type="Pfam" id="PF13391">
    <property type="entry name" value="HNH_2"/>
    <property type="match status" value="1"/>
</dbReference>
<evidence type="ECO:0000259" key="2">
    <source>
        <dbReference type="Pfam" id="PF13391"/>
    </source>
</evidence>
<dbReference type="EMBL" id="JAZAVJ010000098">
    <property type="protein sequence ID" value="KAK7414663.1"/>
    <property type="molecule type" value="Genomic_DNA"/>
</dbReference>
<protein>
    <recommendedName>
        <fullName evidence="2">HNH nuclease domain-containing protein</fullName>
    </recommendedName>
</protein>
<organism evidence="3 4">
    <name type="scientific">Neonectria punicea</name>
    <dbReference type="NCBI Taxonomy" id="979145"/>
    <lineage>
        <taxon>Eukaryota</taxon>
        <taxon>Fungi</taxon>
        <taxon>Dikarya</taxon>
        <taxon>Ascomycota</taxon>
        <taxon>Pezizomycotina</taxon>
        <taxon>Sordariomycetes</taxon>
        <taxon>Hypocreomycetidae</taxon>
        <taxon>Hypocreales</taxon>
        <taxon>Nectriaceae</taxon>
        <taxon>Neonectria</taxon>
    </lineage>
</organism>
<comment type="caution">
    <text evidence="3">The sequence shown here is derived from an EMBL/GenBank/DDBJ whole genome shotgun (WGS) entry which is preliminary data.</text>
</comment>
<feature type="domain" description="HNH nuclease" evidence="2">
    <location>
        <begin position="198"/>
        <end position="276"/>
    </location>
</feature>
<dbReference type="Proteomes" id="UP001498476">
    <property type="component" value="Unassembled WGS sequence"/>
</dbReference>
<reference evidence="3 4" key="1">
    <citation type="journal article" date="2025" name="Microbiol. Resour. Announc.">
        <title>Draft genome sequences for Neonectria magnoliae and Neonectria punicea, canker pathogens of Liriodendron tulipifera and Acer saccharum in West Virginia.</title>
        <authorList>
            <person name="Petronek H.M."/>
            <person name="Kasson M.T."/>
            <person name="Metheny A.M."/>
            <person name="Stauder C.M."/>
            <person name="Lovett B."/>
            <person name="Lynch S.C."/>
            <person name="Garnas J.R."/>
            <person name="Kasson L.R."/>
            <person name="Stajich J.E."/>
        </authorList>
    </citation>
    <scope>NUCLEOTIDE SEQUENCE [LARGE SCALE GENOMIC DNA]</scope>
    <source>
        <strain evidence="3 4">NRRL 64653</strain>
    </source>
</reference>
<sequence length="495" mass="56049">MSEPTPASEAEKDSTRTEREKTLSRFLDSYYKGPDSDTLDRLRAQVVDASVKSLEDPNVTESDLRDMLLYHETPHDASPSTSAYEEDIVERMRILEYLATTPIRQNEYYEPERIHPHEITPLTWAAFIVAPIEQLKALENKVLNGDVLELSTILRVLKFTLPELALIWQARATSDPTKKQTRNPRSKKTTLERDGGLCVLLGSPDAEACHLYPVASIQHASHFGTLLNDLSSIWGSQRIAAYKKRTGEHDIDIPQNMLALNCLIHHWMDNMKVTFEPIVELCTATTLVLRYRWLQDSEFRVKTRNQKRKREEEGVELHTHPNRILKPFDKKYGVDVDYSSVHFKTQKRIKDGYRLTITTKDPVKFPLPSIDLLQLHYQMARMIALAGAAEPDEDEFEDPDADSVTEAVTSTRGDEDKVDEMVAALASRGELDYGSHPLWEARRGLSPATPRHASHSRSVSDHIVGYMGRTTLDSPRSEARSLTSVPSSPVPPSRG</sequence>
<feature type="compositionally biased region" description="Acidic residues" evidence="1">
    <location>
        <begin position="390"/>
        <end position="403"/>
    </location>
</feature>
<keyword evidence="4" id="KW-1185">Reference proteome</keyword>
<feature type="region of interest" description="Disordered" evidence="1">
    <location>
        <begin position="390"/>
        <end position="418"/>
    </location>
</feature>
<evidence type="ECO:0000313" key="4">
    <source>
        <dbReference type="Proteomes" id="UP001498476"/>
    </source>
</evidence>
<evidence type="ECO:0000256" key="1">
    <source>
        <dbReference type="SAM" id="MobiDB-lite"/>
    </source>
</evidence>
<evidence type="ECO:0000313" key="3">
    <source>
        <dbReference type="EMBL" id="KAK7414663.1"/>
    </source>
</evidence>
<name>A0ABR1H147_9HYPO</name>
<proteinExistence type="predicted"/>
<feature type="region of interest" description="Disordered" evidence="1">
    <location>
        <begin position="1"/>
        <end position="20"/>
    </location>
</feature>
<gene>
    <name evidence="3" type="ORF">QQX98_006520</name>
</gene>